<dbReference type="EMBL" id="JADIMH010000030">
    <property type="protein sequence ID" value="MBO8467127.1"/>
    <property type="molecule type" value="Genomic_DNA"/>
</dbReference>
<gene>
    <name evidence="1" type="ORF">IAB99_05120</name>
</gene>
<proteinExistence type="predicted"/>
<evidence type="ECO:0000313" key="1">
    <source>
        <dbReference type="EMBL" id="MBO8467127.1"/>
    </source>
</evidence>
<organism evidence="1 2">
    <name type="scientific">Candidatus Cryptobacteroides faecipullorum</name>
    <dbReference type="NCBI Taxonomy" id="2840764"/>
    <lineage>
        <taxon>Bacteria</taxon>
        <taxon>Pseudomonadati</taxon>
        <taxon>Bacteroidota</taxon>
        <taxon>Bacteroidia</taxon>
        <taxon>Bacteroidales</taxon>
        <taxon>Candidatus Cryptobacteroides</taxon>
    </lineage>
</organism>
<dbReference type="InterPro" id="IPR033410">
    <property type="entry name" value="DUF5119"/>
</dbReference>
<reference evidence="1" key="1">
    <citation type="submission" date="2020-10" db="EMBL/GenBank/DDBJ databases">
        <authorList>
            <person name="Gilroy R."/>
        </authorList>
    </citation>
    <scope>NUCLEOTIDE SEQUENCE</scope>
    <source>
        <strain evidence="1">B1-15692</strain>
    </source>
</reference>
<comment type="caution">
    <text evidence="1">The sequence shown here is derived from an EMBL/GenBank/DDBJ whole genome shotgun (WGS) entry which is preliminary data.</text>
</comment>
<name>A0A9D9I7D4_9BACT</name>
<sequence>MMKRLLYLSAIIALCTSCVHKELCLVHPHLATLRVEFDWKDAPEADPAGMCVYFYPLEGGRGQRFDFKGTKGGEVRLRVGKYRVLCYNNDTEIVEFYNTDDFGSHGVYTREGSVLEPIYGNAATYAPRAEGTEDERVVICPDMMWGCSSFEVEVKDTGVRYIHSAFTDDGQQEDRYVEVEDHVIWLYPHELVCTYTYEVRNVRNLKHLSQVCGSISSMSGTLEFSSEEIGKECVTLPFSGASDGVSKITGMFYTFGHHLDNPDPHRMAFYVVMDNGEKFCFKDGNYLDVTSQVHEAPDFRHVHIIIDGLDLPEPMENGSGFDPSVDDWEVVESDIIL</sequence>
<dbReference type="AlphaFoldDB" id="A0A9D9I7D4"/>
<accession>A0A9D9I7D4</accession>
<protein>
    <submittedName>
        <fullName evidence="1">DUF5119 domain-containing protein</fullName>
    </submittedName>
</protein>
<dbReference type="Pfam" id="PF17145">
    <property type="entry name" value="DUF5119"/>
    <property type="match status" value="1"/>
</dbReference>
<dbReference type="Proteomes" id="UP000823660">
    <property type="component" value="Unassembled WGS sequence"/>
</dbReference>
<reference evidence="1" key="2">
    <citation type="journal article" date="2021" name="PeerJ">
        <title>Extensive microbial diversity within the chicken gut microbiome revealed by metagenomics and culture.</title>
        <authorList>
            <person name="Gilroy R."/>
            <person name="Ravi A."/>
            <person name="Getino M."/>
            <person name="Pursley I."/>
            <person name="Horton D.L."/>
            <person name="Alikhan N.F."/>
            <person name="Baker D."/>
            <person name="Gharbi K."/>
            <person name="Hall N."/>
            <person name="Watson M."/>
            <person name="Adriaenssens E.M."/>
            <person name="Foster-Nyarko E."/>
            <person name="Jarju S."/>
            <person name="Secka A."/>
            <person name="Antonio M."/>
            <person name="Oren A."/>
            <person name="Chaudhuri R.R."/>
            <person name="La Ragione R."/>
            <person name="Hildebrand F."/>
            <person name="Pallen M.J."/>
        </authorList>
    </citation>
    <scope>NUCLEOTIDE SEQUENCE</scope>
    <source>
        <strain evidence="1">B1-15692</strain>
    </source>
</reference>
<evidence type="ECO:0000313" key="2">
    <source>
        <dbReference type="Proteomes" id="UP000823660"/>
    </source>
</evidence>